<dbReference type="GeneID" id="80894690"/>
<comment type="caution">
    <text evidence="2">The sequence shown here is derived from an EMBL/GenBank/DDBJ whole genome shotgun (WGS) entry which is preliminary data.</text>
</comment>
<keyword evidence="3" id="KW-1185">Reference proteome</keyword>
<gene>
    <name evidence="2" type="ORF">LMH87_007531</name>
</gene>
<sequence length="103" mass="11407">MRAILPKRDNSGSPRVSRRSINHTRWCNARRGCPIDQSILLLAPRLEHHKGNLQTSSKEESAAEFRRWLCSTPPSTLVVYSDGSLSESGSAGYGQLNLQASNK</sequence>
<reference evidence="2" key="1">
    <citation type="journal article" date="2023" name="Access Microbiol">
        <title>De-novo genome assembly for Akanthomyces muscarius, a biocontrol agent of insect agricultural pests.</title>
        <authorList>
            <person name="Erdos Z."/>
            <person name="Studholme D.J."/>
            <person name="Raymond B."/>
            <person name="Sharma M."/>
        </authorList>
    </citation>
    <scope>NUCLEOTIDE SEQUENCE</scope>
    <source>
        <strain evidence="2">Ve6</strain>
    </source>
</reference>
<dbReference type="Proteomes" id="UP001144673">
    <property type="component" value="Unassembled WGS sequence"/>
</dbReference>
<evidence type="ECO:0000256" key="1">
    <source>
        <dbReference type="SAM" id="MobiDB-lite"/>
    </source>
</evidence>
<dbReference type="EMBL" id="JAJHUN010000004">
    <property type="protein sequence ID" value="KAJ4159590.1"/>
    <property type="molecule type" value="Genomic_DNA"/>
</dbReference>
<dbReference type="AlphaFoldDB" id="A0A9W8QM67"/>
<evidence type="ECO:0000313" key="3">
    <source>
        <dbReference type="Proteomes" id="UP001144673"/>
    </source>
</evidence>
<feature type="compositionally biased region" description="Basic and acidic residues" evidence="1">
    <location>
        <begin position="1"/>
        <end position="10"/>
    </location>
</feature>
<dbReference type="KEGG" id="amus:LMH87_007531"/>
<feature type="region of interest" description="Disordered" evidence="1">
    <location>
        <begin position="1"/>
        <end position="21"/>
    </location>
</feature>
<organism evidence="2 3">
    <name type="scientific">Akanthomyces muscarius</name>
    <name type="common">Entomopathogenic fungus</name>
    <name type="synonym">Lecanicillium muscarium</name>
    <dbReference type="NCBI Taxonomy" id="2231603"/>
    <lineage>
        <taxon>Eukaryota</taxon>
        <taxon>Fungi</taxon>
        <taxon>Dikarya</taxon>
        <taxon>Ascomycota</taxon>
        <taxon>Pezizomycotina</taxon>
        <taxon>Sordariomycetes</taxon>
        <taxon>Hypocreomycetidae</taxon>
        <taxon>Hypocreales</taxon>
        <taxon>Cordycipitaceae</taxon>
        <taxon>Akanthomyces</taxon>
    </lineage>
</organism>
<dbReference type="RefSeq" id="XP_056057577.1">
    <property type="nucleotide sequence ID" value="XM_056199022.1"/>
</dbReference>
<accession>A0A9W8QM67</accession>
<evidence type="ECO:0000313" key="2">
    <source>
        <dbReference type="EMBL" id="KAJ4159590.1"/>
    </source>
</evidence>
<name>A0A9W8QM67_AKAMU</name>
<proteinExistence type="predicted"/>
<protein>
    <submittedName>
        <fullName evidence="2">Uncharacterized protein</fullName>
    </submittedName>
</protein>